<organism evidence="3 4">
    <name type="scientific">Holothuria leucospilota</name>
    <name type="common">Black long sea cucumber</name>
    <name type="synonym">Mertensiothuria leucospilota</name>
    <dbReference type="NCBI Taxonomy" id="206669"/>
    <lineage>
        <taxon>Eukaryota</taxon>
        <taxon>Metazoa</taxon>
        <taxon>Echinodermata</taxon>
        <taxon>Eleutherozoa</taxon>
        <taxon>Echinozoa</taxon>
        <taxon>Holothuroidea</taxon>
        <taxon>Aspidochirotacea</taxon>
        <taxon>Aspidochirotida</taxon>
        <taxon>Holothuriidae</taxon>
        <taxon>Holothuria</taxon>
    </lineage>
</organism>
<dbReference type="InterPro" id="IPR058912">
    <property type="entry name" value="HTH_animal"/>
</dbReference>
<dbReference type="AlphaFoldDB" id="A0A9Q1BJ97"/>
<keyword evidence="4" id="KW-1185">Reference proteome</keyword>
<dbReference type="Proteomes" id="UP001152320">
    <property type="component" value="Chromosome 16"/>
</dbReference>
<name>A0A9Q1BJ97_HOLLE</name>
<dbReference type="OrthoDB" id="7762381at2759"/>
<feature type="compositionally biased region" description="Basic residues" evidence="1">
    <location>
        <begin position="148"/>
        <end position="166"/>
    </location>
</feature>
<sequence length="715" mass="82063">MKQAYLIRNLWTKKVRMHHHHNLLEEYLTKNLIPKGLKLKFNLAIGSTDQKLLQDCQQHLTVASTGILKEIIKFTEAKAAILTADLNRERQNLFQKEERSMAVSIWQSAKQRAANIQTFLERKHLKKLKRDQMTTEGEPAQPVPGNPTKKRKRRFDRSLRRVRKKRKSTNNFCIKPTVNNKHEPINLSQHSCSESEISLLSKGPSFCPTPKDVNWMKLRDDLNSFARRLRLHVYFNKDSNSVSEAEETTLPSLHQQLKITSKWQPPKSKDPALENFISAVCEDLLDPKATRKVKDNLSKEERLALNKLKHNSEIAIATQDKGGKFVLMDTSEYKDKMLSQLGNSLHYSNLAADPTSDHCKLISRWAEKWVHRGDIDEKVANWIVNPNGKAGKAFGRVKTHKEGNPLRLITSGRGTAIENLSAFTDVFLKPLAMESPYYLRDTTDFLNRLIKLTETGPLPQSAILVSWDVAAMFPNIDNNLGLESVRKALESREDSKPSTECILEAVKICLKNNNSFFEENHFLQIHGTAMGPKNACSYADIAMGNLDKIANTEGPYKPNNWWRFRDDIFEVWTHGEEALHEYTDFINSIYPTIKFVLRHSKKQLEFLDVNIQLNNGLISTDVYSKPTDGHLYLLTTSAHPKSNLKSIPYSIALRLKRICSDDQNLAKKFSEYKDYLIERGYAPGYIQEQFDKANKFSRNELLTSRKTKLSRENSR</sequence>
<dbReference type="PANTHER" id="PTHR21301">
    <property type="entry name" value="REVERSE TRANSCRIPTASE"/>
    <property type="match status" value="1"/>
</dbReference>
<evidence type="ECO:0000313" key="3">
    <source>
        <dbReference type="EMBL" id="KAJ8027655.1"/>
    </source>
</evidence>
<dbReference type="PANTHER" id="PTHR21301:SF10">
    <property type="entry name" value="REVERSE TRANSCRIPTASE DOMAIN-CONTAINING PROTEIN"/>
    <property type="match status" value="1"/>
</dbReference>
<proteinExistence type="predicted"/>
<feature type="domain" description="Helix-turn-helix" evidence="2">
    <location>
        <begin position="632"/>
        <end position="690"/>
    </location>
</feature>
<evidence type="ECO:0000256" key="1">
    <source>
        <dbReference type="SAM" id="MobiDB-lite"/>
    </source>
</evidence>
<comment type="caution">
    <text evidence="3">The sequence shown here is derived from an EMBL/GenBank/DDBJ whole genome shotgun (WGS) entry which is preliminary data.</text>
</comment>
<reference evidence="3" key="1">
    <citation type="submission" date="2021-10" db="EMBL/GenBank/DDBJ databases">
        <title>Tropical sea cucumber genome reveals ecological adaptation and Cuvierian tubules defense mechanism.</title>
        <authorList>
            <person name="Chen T."/>
        </authorList>
    </citation>
    <scope>NUCLEOTIDE SEQUENCE</scope>
    <source>
        <strain evidence="3">Nanhai2018</strain>
        <tissue evidence="3">Muscle</tissue>
    </source>
</reference>
<evidence type="ECO:0000313" key="4">
    <source>
        <dbReference type="Proteomes" id="UP001152320"/>
    </source>
</evidence>
<feature type="region of interest" description="Disordered" evidence="1">
    <location>
        <begin position="128"/>
        <end position="166"/>
    </location>
</feature>
<protein>
    <recommendedName>
        <fullName evidence="2">Helix-turn-helix domain-containing protein</fullName>
    </recommendedName>
</protein>
<evidence type="ECO:0000259" key="2">
    <source>
        <dbReference type="Pfam" id="PF26215"/>
    </source>
</evidence>
<dbReference type="Pfam" id="PF26215">
    <property type="entry name" value="HTH_animal"/>
    <property type="match status" value="1"/>
</dbReference>
<dbReference type="EMBL" id="JAIZAY010000016">
    <property type="protein sequence ID" value="KAJ8027655.1"/>
    <property type="molecule type" value="Genomic_DNA"/>
</dbReference>
<gene>
    <name evidence="3" type="ORF">HOLleu_32858</name>
</gene>
<accession>A0A9Q1BJ97</accession>